<dbReference type="PANTHER" id="PTHR13847:SF129">
    <property type="entry name" value="FAD DEPENDENT OXIDOREDUCTASE"/>
    <property type="match status" value="1"/>
</dbReference>
<dbReference type="PANTHER" id="PTHR13847">
    <property type="entry name" value="SARCOSINE DEHYDROGENASE-RELATED"/>
    <property type="match status" value="1"/>
</dbReference>
<organism evidence="2 3">
    <name type="scientific">Clohesyomyces aquaticus</name>
    <dbReference type="NCBI Taxonomy" id="1231657"/>
    <lineage>
        <taxon>Eukaryota</taxon>
        <taxon>Fungi</taxon>
        <taxon>Dikarya</taxon>
        <taxon>Ascomycota</taxon>
        <taxon>Pezizomycotina</taxon>
        <taxon>Dothideomycetes</taxon>
        <taxon>Pleosporomycetidae</taxon>
        <taxon>Pleosporales</taxon>
        <taxon>Lindgomycetaceae</taxon>
        <taxon>Clohesyomyces</taxon>
    </lineage>
</organism>
<dbReference type="Gene3D" id="3.30.9.10">
    <property type="entry name" value="D-Amino Acid Oxidase, subunit A, domain 2"/>
    <property type="match status" value="1"/>
</dbReference>
<sequence>MKRERATLPTPKSTSSFWHSEPNAFLLGHRTTEALPTEADIAIVGSGITGSAVARFLAEDERASGKSVVMLEAREACWGATGRNGGHCQPLLFDRAADVADFELKNVAAVQSYVQAHNVPCEWRSVSGCRTFWSEELMAEAEREVAHLNTVAPDIAQRVTIIKDKDELKKHRVSSDCVGATLTEGAGSLWPYKLVTFVLEKLVKEGKLNLQTNTPVTEISSSDSKHTLHTPRGTVTSKTIILATNGYTSAIVPHFADLIVPVRGEMSALLPPKKSTILPDSYGMVGALDQPANNDDYLIQRPYEDVPNPGGHLMFGGGRGSGVLPTIGISDDSVMDEGSAAYLRAALLKVLELDGETEGLEELTAAAEWSGIMGYSRDNHPWVGKVPDKEGLWISAGYTGHGMPNGTLCGKAVVDMMLGEEAGEDVYALQAKMVQKGEMPKSYIISKERIAKARMWPTVEVQDKEVCIRNSLV</sequence>
<reference evidence="2 3" key="1">
    <citation type="submission" date="2016-07" db="EMBL/GenBank/DDBJ databases">
        <title>Pervasive Adenine N6-methylation of Active Genes in Fungi.</title>
        <authorList>
            <consortium name="DOE Joint Genome Institute"/>
            <person name="Mondo S.J."/>
            <person name="Dannebaum R.O."/>
            <person name="Kuo R.C."/>
            <person name="Labutti K."/>
            <person name="Haridas S."/>
            <person name="Kuo A."/>
            <person name="Salamov A."/>
            <person name="Ahrendt S.R."/>
            <person name="Lipzen A."/>
            <person name="Sullivan W."/>
            <person name="Andreopoulos W.B."/>
            <person name="Clum A."/>
            <person name="Lindquist E."/>
            <person name="Daum C."/>
            <person name="Ramamoorthy G.K."/>
            <person name="Gryganskyi A."/>
            <person name="Culley D."/>
            <person name="Magnuson J.K."/>
            <person name="James T.Y."/>
            <person name="O'Malley M.A."/>
            <person name="Stajich J.E."/>
            <person name="Spatafora J.W."/>
            <person name="Visel A."/>
            <person name="Grigoriev I.V."/>
        </authorList>
    </citation>
    <scope>NUCLEOTIDE SEQUENCE [LARGE SCALE GENOMIC DNA]</scope>
    <source>
        <strain evidence="2 3">CBS 115471</strain>
    </source>
</reference>
<dbReference type="AlphaFoldDB" id="A0A1Y1ZRX3"/>
<accession>A0A1Y1ZRX3</accession>
<evidence type="ECO:0000313" key="3">
    <source>
        <dbReference type="Proteomes" id="UP000193144"/>
    </source>
</evidence>
<dbReference type="InterPro" id="IPR036188">
    <property type="entry name" value="FAD/NAD-bd_sf"/>
</dbReference>
<dbReference type="Proteomes" id="UP000193144">
    <property type="component" value="Unassembled WGS sequence"/>
</dbReference>
<evidence type="ECO:0000259" key="1">
    <source>
        <dbReference type="Pfam" id="PF01266"/>
    </source>
</evidence>
<feature type="domain" description="FAD dependent oxidoreductase" evidence="1">
    <location>
        <begin position="40"/>
        <end position="416"/>
    </location>
</feature>
<dbReference type="OrthoDB" id="429143at2759"/>
<dbReference type="GO" id="GO:0005737">
    <property type="term" value="C:cytoplasm"/>
    <property type="evidence" value="ECO:0007669"/>
    <property type="project" value="TreeGrafter"/>
</dbReference>
<dbReference type="Pfam" id="PF01266">
    <property type="entry name" value="DAO"/>
    <property type="match status" value="1"/>
</dbReference>
<comment type="caution">
    <text evidence="2">The sequence shown here is derived from an EMBL/GenBank/DDBJ whole genome shotgun (WGS) entry which is preliminary data.</text>
</comment>
<gene>
    <name evidence="2" type="ORF">BCR34DRAFT_481777</name>
</gene>
<dbReference type="Gene3D" id="3.50.50.60">
    <property type="entry name" value="FAD/NAD(P)-binding domain"/>
    <property type="match status" value="1"/>
</dbReference>
<name>A0A1Y1ZRX3_9PLEO</name>
<keyword evidence="3" id="KW-1185">Reference proteome</keyword>
<dbReference type="EMBL" id="MCFA01000046">
    <property type="protein sequence ID" value="ORY12986.1"/>
    <property type="molecule type" value="Genomic_DNA"/>
</dbReference>
<dbReference type="SUPFAM" id="SSF51905">
    <property type="entry name" value="FAD/NAD(P)-binding domain"/>
    <property type="match status" value="1"/>
</dbReference>
<evidence type="ECO:0000313" key="2">
    <source>
        <dbReference type="EMBL" id="ORY12986.1"/>
    </source>
</evidence>
<proteinExistence type="predicted"/>
<dbReference type="STRING" id="1231657.A0A1Y1ZRX3"/>
<protein>
    <submittedName>
        <fullName evidence="2">FAD dependent oxidoreductase</fullName>
    </submittedName>
</protein>
<dbReference type="InterPro" id="IPR006076">
    <property type="entry name" value="FAD-dep_OxRdtase"/>
</dbReference>